<dbReference type="GO" id="GO:0016682">
    <property type="term" value="F:oxidoreductase activity, acting on diphenols and related substances as donors, oxygen as acceptor"/>
    <property type="evidence" value="ECO:0007669"/>
    <property type="project" value="TreeGrafter"/>
</dbReference>
<keyword evidence="10 12" id="KW-0408">Iron</keyword>
<evidence type="ECO:0000256" key="12">
    <source>
        <dbReference type="PIRNR" id="PIRNR006446"/>
    </source>
</evidence>
<evidence type="ECO:0000256" key="4">
    <source>
        <dbReference type="ARBA" id="ARBA00022475"/>
    </source>
</evidence>
<evidence type="ECO:0000256" key="11">
    <source>
        <dbReference type="ARBA" id="ARBA00023136"/>
    </source>
</evidence>
<feature type="transmembrane region" description="Helical" evidence="12">
    <location>
        <begin position="224"/>
        <end position="242"/>
    </location>
</feature>
<evidence type="ECO:0000256" key="13">
    <source>
        <dbReference type="SAM" id="MobiDB-lite"/>
    </source>
</evidence>
<gene>
    <name evidence="14" type="ORF">WR164_00410</name>
</gene>
<evidence type="ECO:0000256" key="10">
    <source>
        <dbReference type="ARBA" id="ARBA00023004"/>
    </source>
</evidence>
<dbReference type="GO" id="GO:0019646">
    <property type="term" value="P:aerobic electron transport chain"/>
    <property type="evidence" value="ECO:0007669"/>
    <property type="project" value="InterPro"/>
</dbReference>
<dbReference type="GO" id="GO:0070069">
    <property type="term" value="C:cytochrome complex"/>
    <property type="evidence" value="ECO:0007669"/>
    <property type="project" value="UniProtKB-UniRule"/>
</dbReference>
<comment type="caution">
    <text evidence="14">The sequence shown here is derived from an EMBL/GenBank/DDBJ whole genome shotgun (WGS) entry which is preliminary data.</text>
</comment>
<evidence type="ECO:0000256" key="5">
    <source>
        <dbReference type="ARBA" id="ARBA00022617"/>
    </source>
</evidence>
<feature type="compositionally biased region" description="Basic and acidic residues" evidence="13">
    <location>
        <begin position="464"/>
        <end position="479"/>
    </location>
</feature>
<dbReference type="PANTHER" id="PTHR30365:SF15">
    <property type="entry name" value="CYTOCHROME BD UBIQUINOL OXIDASE SUBUNIT 1"/>
    <property type="match status" value="1"/>
</dbReference>
<keyword evidence="9 12" id="KW-1133">Transmembrane helix</keyword>
<reference evidence="14" key="2">
    <citation type="journal article" date="2023" name="PLoS ONE">
        <title>Philodulcilactobacillus myokoensis gen. nov., sp. nov., a fructophilic, acidophilic, and agar-phobic lactic acid bacterium isolated from fermented vegetable extracts.</title>
        <authorList>
            <person name="Kouya T."/>
            <person name="Ishiyama Y."/>
            <person name="Ohashi S."/>
            <person name="Kumakubo R."/>
            <person name="Yamazaki T."/>
            <person name="Otaki T."/>
        </authorList>
    </citation>
    <scope>NUCLEOTIDE SEQUENCE</scope>
    <source>
        <strain evidence="14">WR16-4</strain>
    </source>
</reference>
<keyword evidence="4 12" id="KW-1003">Cell membrane</keyword>
<keyword evidence="5 12" id="KW-0349">Heme</keyword>
<feature type="transmembrane region" description="Helical" evidence="12">
    <location>
        <begin position="425"/>
        <end position="449"/>
    </location>
</feature>
<dbReference type="EMBL" id="BRPL01000002">
    <property type="protein sequence ID" value="GLB46062.1"/>
    <property type="molecule type" value="Genomic_DNA"/>
</dbReference>
<dbReference type="PIRSF" id="PIRSF006446">
    <property type="entry name" value="Cyt_quinol_oxidase_1"/>
    <property type="match status" value="1"/>
</dbReference>
<comment type="similarity">
    <text evidence="2 12">Belongs to the cytochrome ubiquinol oxidase subunit 1 family.</text>
</comment>
<dbReference type="RefSeq" id="WP_286135523.1">
    <property type="nucleotide sequence ID" value="NZ_BRPL01000002.1"/>
</dbReference>
<proteinExistence type="inferred from homology"/>
<accession>A0A9W6AYT5</accession>
<feature type="transmembrane region" description="Helical" evidence="12">
    <location>
        <begin position="191"/>
        <end position="212"/>
    </location>
</feature>
<feature type="transmembrane region" description="Helical" evidence="12">
    <location>
        <begin position="96"/>
        <end position="121"/>
    </location>
</feature>
<keyword evidence="8 12" id="KW-0249">Electron transport</keyword>
<evidence type="ECO:0000256" key="7">
    <source>
        <dbReference type="ARBA" id="ARBA00022723"/>
    </source>
</evidence>
<evidence type="ECO:0000256" key="3">
    <source>
        <dbReference type="ARBA" id="ARBA00022448"/>
    </source>
</evidence>
<dbReference type="GO" id="GO:0005886">
    <property type="term" value="C:plasma membrane"/>
    <property type="evidence" value="ECO:0007669"/>
    <property type="project" value="UniProtKB-SubCell"/>
</dbReference>
<dbReference type="AlphaFoldDB" id="A0A9W6AYT5"/>
<feature type="transmembrane region" description="Helical" evidence="12">
    <location>
        <begin position="376"/>
        <end position="398"/>
    </location>
</feature>
<evidence type="ECO:0000313" key="14">
    <source>
        <dbReference type="EMBL" id="GLB46062.1"/>
    </source>
</evidence>
<feature type="transmembrane region" description="Helical" evidence="12">
    <location>
        <begin position="339"/>
        <end position="364"/>
    </location>
</feature>
<keyword evidence="15" id="KW-1185">Reference proteome</keyword>
<dbReference type="GO" id="GO:0046872">
    <property type="term" value="F:metal ion binding"/>
    <property type="evidence" value="ECO:0007669"/>
    <property type="project" value="UniProtKB-UniRule"/>
</dbReference>
<feature type="region of interest" description="Disordered" evidence="13">
    <location>
        <begin position="456"/>
        <end position="479"/>
    </location>
</feature>
<evidence type="ECO:0000256" key="8">
    <source>
        <dbReference type="ARBA" id="ARBA00022982"/>
    </source>
</evidence>
<dbReference type="Pfam" id="PF01654">
    <property type="entry name" value="Cyt_bd_oxida_I"/>
    <property type="match status" value="1"/>
</dbReference>
<feature type="transmembrane region" description="Helical" evidence="12">
    <location>
        <begin position="58"/>
        <end position="76"/>
    </location>
</feature>
<comment type="subcellular location">
    <subcellularLocation>
        <location evidence="1">Cell membrane</location>
        <topology evidence="1">Multi-pass membrane protein</topology>
    </subcellularLocation>
</comment>
<dbReference type="InterPro" id="IPR002585">
    <property type="entry name" value="Cyt-d_ubiquinol_oxidase_su_1"/>
</dbReference>
<protein>
    <submittedName>
        <fullName evidence="14">Cytochrome ubiquinol oxidase subunit I</fullName>
    </submittedName>
</protein>
<keyword evidence="6 12" id="KW-0812">Transmembrane</keyword>
<feature type="transmembrane region" description="Helical" evidence="12">
    <location>
        <begin position="20"/>
        <end position="46"/>
    </location>
</feature>
<organism evidence="14 15">
    <name type="scientific">Philodulcilactobacillus myokoensis</name>
    <dbReference type="NCBI Taxonomy" id="2929573"/>
    <lineage>
        <taxon>Bacteria</taxon>
        <taxon>Bacillati</taxon>
        <taxon>Bacillota</taxon>
        <taxon>Bacilli</taxon>
        <taxon>Lactobacillales</taxon>
        <taxon>Lactobacillaceae</taxon>
        <taxon>Philodulcilactobacillus</taxon>
    </lineage>
</organism>
<feature type="transmembrane region" description="Helical" evidence="12">
    <location>
        <begin position="128"/>
        <end position="149"/>
    </location>
</feature>
<keyword evidence="7 12" id="KW-0479">Metal-binding</keyword>
<evidence type="ECO:0000313" key="15">
    <source>
        <dbReference type="Proteomes" id="UP001144204"/>
    </source>
</evidence>
<dbReference type="PANTHER" id="PTHR30365">
    <property type="entry name" value="CYTOCHROME D UBIQUINOL OXIDASE"/>
    <property type="match status" value="1"/>
</dbReference>
<reference evidence="14" key="1">
    <citation type="submission" date="2022-07" db="EMBL/GenBank/DDBJ databases">
        <authorList>
            <person name="Kouya T."/>
            <person name="Ishiyama Y."/>
        </authorList>
    </citation>
    <scope>NUCLEOTIDE SEQUENCE</scope>
    <source>
        <strain evidence="14">WR16-4</strain>
    </source>
</reference>
<evidence type="ECO:0000256" key="1">
    <source>
        <dbReference type="ARBA" id="ARBA00004651"/>
    </source>
</evidence>
<evidence type="ECO:0000256" key="2">
    <source>
        <dbReference type="ARBA" id="ARBA00009819"/>
    </source>
</evidence>
<keyword evidence="3 12" id="KW-0813">Transport</keyword>
<name>A0A9W6AYT5_9LACO</name>
<dbReference type="GO" id="GO:0009055">
    <property type="term" value="F:electron transfer activity"/>
    <property type="evidence" value="ECO:0007669"/>
    <property type="project" value="UniProtKB-UniRule"/>
</dbReference>
<keyword evidence="11 12" id="KW-0472">Membrane</keyword>
<dbReference type="Proteomes" id="UP001144204">
    <property type="component" value="Unassembled WGS sequence"/>
</dbReference>
<sequence length="479" mass="53958">MLDFGMSVLPLARFQFAMTTIFHFFFVPMSIGLSLVVAVMETMYVIKKQKIYQNMAKFWGKIFLLSFAVGVVTGLIQEFQFGMNWSEYSRFMGDIFGAPLAIEALLAFFLESTFIGVWMFTWDRFKPFWHAVMIWMVFLGSSISALWILTANSFMQHPVGFKISSATGRAQMTSFKALLTNPQLWYEFPHVVFGAFVTGAFIMAGMSAWMIFRKQSTEFFRKSMRIGLVIGFIACLGSAASGDLQTRYVMNEQPMKFGATEGIYNKTADPAPWAIFQLTNPTKKTANAKIEVPDMLSILAYHRLNASVKGMNEANTSLHQKYDHQFGKKMNYYVPVNTLFFAFRTMAAGFGALAGLAVLGLWFSRKRKNTIGKQRWLTILLSIATFGPFIVNTSGWLITELGRDPWVVYGLLPISAAVSPSTSAAAVLFTNIVYFLLFLALASFMFFYAKKALYKGPESVDDTPDQKTEDPFSKEAFSK</sequence>
<evidence type="ECO:0000256" key="9">
    <source>
        <dbReference type="ARBA" id="ARBA00022989"/>
    </source>
</evidence>
<evidence type="ECO:0000256" key="6">
    <source>
        <dbReference type="ARBA" id="ARBA00022692"/>
    </source>
</evidence>
<dbReference type="GO" id="GO:0020037">
    <property type="term" value="F:heme binding"/>
    <property type="evidence" value="ECO:0007669"/>
    <property type="project" value="TreeGrafter"/>
</dbReference>